<protein>
    <submittedName>
        <fullName evidence="3">Uncharacterized protein</fullName>
    </submittedName>
</protein>
<evidence type="ECO:0000313" key="3">
    <source>
        <dbReference type="WBParaSite" id="MBELARI_LOCUS14999"/>
    </source>
</evidence>
<evidence type="ECO:0000256" key="1">
    <source>
        <dbReference type="SAM" id="SignalP"/>
    </source>
</evidence>
<organism evidence="2 3">
    <name type="scientific">Mesorhabditis belari</name>
    <dbReference type="NCBI Taxonomy" id="2138241"/>
    <lineage>
        <taxon>Eukaryota</taxon>
        <taxon>Metazoa</taxon>
        <taxon>Ecdysozoa</taxon>
        <taxon>Nematoda</taxon>
        <taxon>Chromadorea</taxon>
        <taxon>Rhabditida</taxon>
        <taxon>Rhabditina</taxon>
        <taxon>Rhabditomorpha</taxon>
        <taxon>Rhabditoidea</taxon>
        <taxon>Rhabditidae</taxon>
        <taxon>Mesorhabditinae</taxon>
        <taxon>Mesorhabditis</taxon>
    </lineage>
</organism>
<sequence>MSALYALFLIVVIGALDEDVDKTYNLDANFWNLVYTSFDAQAPQTIHISWNEEEIGKTARIDVSWLCPMKPTEILYECIDAVGWIIDDVPLSFGQIQASPQCAVEGTDADFLFVTCYLNGSVPPKRFTYNSSVDLIGTEWGFYSAISVQSEDFCDPYTDYRLLTFTNGNTTAMPSLQEVDFGGNYPRLRWSVLPLGLNGKIKRMIAHLGLNYNRIGSMSNEA</sequence>
<reference evidence="3" key="1">
    <citation type="submission" date="2024-02" db="UniProtKB">
        <authorList>
            <consortium name="WormBaseParasite"/>
        </authorList>
    </citation>
    <scope>IDENTIFICATION</scope>
</reference>
<dbReference type="WBParaSite" id="MBELARI_LOCUS14999">
    <property type="protein sequence ID" value="MBELARI_LOCUS14999"/>
    <property type="gene ID" value="MBELARI_LOCUS14999"/>
</dbReference>
<name>A0AAF3ELX4_9BILA</name>
<dbReference type="AlphaFoldDB" id="A0AAF3ELX4"/>
<keyword evidence="2" id="KW-1185">Reference proteome</keyword>
<feature type="chain" id="PRO_5042074864" evidence="1">
    <location>
        <begin position="18"/>
        <end position="222"/>
    </location>
</feature>
<accession>A0AAF3ELX4</accession>
<evidence type="ECO:0000313" key="2">
    <source>
        <dbReference type="Proteomes" id="UP000887575"/>
    </source>
</evidence>
<proteinExistence type="predicted"/>
<feature type="signal peptide" evidence="1">
    <location>
        <begin position="1"/>
        <end position="17"/>
    </location>
</feature>
<dbReference type="Proteomes" id="UP000887575">
    <property type="component" value="Unassembled WGS sequence"/>
</dbReference>
<keyword evidence="1" id="KW-0732">Signal</keyword>